<evidence type="ECO:0008006" key="4">
    <source>
        <dbReference type="Google" id="ProtNLM"/>
    </source>
</evidence>
<keyword evidence="3" id="KW-1185">Reference proteome</keyword>
<dbReference type="GeneID" id="73901961"/>
<reference evidence="2 3" key="1">
    <citation type="journal article" date="2019" name="Int. J. Syst. Evol. Microbiol.">
        <title>The Global Catalogue of Microorganisms (GCM) 10K type strain sequencing project: providing services to taxonomists for standard genome sequencing and annotation.</title>
        <authorList>
            <consortium name="The Broad Institute Genomics Platform"/>
            <consortium name="The Broad Institute Genome Sequencing Center for Infectious Disease"/>
            <person name="Wu L."/>
            <person name="Ma J."/>
        </authorList>
    </citation>
    <scope>NUCLEOTIDE SEQUENCE [LARGE SCALE GENOMIC DNA]</scope>
    <source>
        <strain evidence="2 3">IBRC-M 10256</strain>
    </source>
</reference>
<feature type="transmembrane region" description="Helical" evidence="1">
    <location>
        <begin position="106"/>
        <end position="125"/>
    </location>
</feature>
<dbReference type="AlphaFoldDB" id="A0ABD5NQM8"/>
<dbReference type="Pfam" id="PF09997">
    <property type="entry name" value="DUF2238"/>
    <property type="match status" value="1"/>
</dbReference>
<feature type="transmembrane region" description="Helical" evidence="1">
    <location>
        <begin position="215"/>
        <end position="236"/>
    </location>
</feature>
<feature type="transmembrane region" description="Helical" evidence="1">
    <location>
        <begin position="40"/>
        <end position="62"/>
    </location>
</feature>
<evidence type="ECO:0000256" key="1">
    <source>
        <dbReference type="SAM" id="Phobius"/>
    </source>
</evidence>
<sequence length="240" mass="24671">MDNDVPLLSSISLVTVGLALVVGGLVTSLWLGVDRREADVAVNAAAALAATASPLVVEYAVAGLVDASVDFGPILPLCIALAGLLHMLGMHGWYDTVWWWDHVTHTVSAALVAALVYAWVVVAGADVLPGPLGRSAGAATIGLTLAAGAAWEVLEHAARVASDRAGIERVLEHYGRFDTPLDLLFDGIGAVAVVALDGRLFTPLFEPIPGLSRTLLGWFVVAIGAIAAASAVIVVAGREG</sequence>
<feature type="transmembrane region" description="Helical" evidence="1">
    <location>
        <begin position="74"/>
        <end position="94"/>
    </location>
</feature>
<evidence type="ECO:0000313" key="2">
    <source>
        <dbReference type="EMBL" id="MFC3959306.1"/>
    </source>
</evidence>
<protein>
    <recommendedName>
        <fullName evidence="4">Integral membrane protein</fullName>
    </recommendedName>
</protein>
<dbReference type="RefSeq" id="WP_256532853.1">
    <property type="nucleotide sequence ID" value="NZ_CP101824.1"/>
</dbReference>
<proteinExistence type="predicted"/>
<organism evidence="2 3">
    <name type="scientific">Halovivax cerinus</name>
    <dbReference type="NCBI Taxonomy" id="1487865"/>
    <lineage>
        <taxon>Archaea</taxon>
        <taxon>Methanobacteriati</taxon>
        <taxon>Methanobacteriota</taxon>
        <taxon>Stenosarchaea group</taxon>
        <taxon>Halobacteria</taxon>
        <taxon>Halobacteriales</taxon>
        <taxon>Natrialbaceae</taxon>
        <taxon>Halovivax</taxon>
    </lineage>
</organism>
<dbReference type="InterPro" id="IPR014509">
    <property type="entry name" value="YjdF-like"/>
</dbReference>
<accession>A0ABD5NQM8</accession>
<keyword evidence="1" id="KW-1133">Transmembrane helix</keyword>
<dbReference type="EMBL" id="JBHSAQ010000011">
    <property type="protein sequence ID" value="MFC3959306.1"/>
    <property type="molecule type" value="Genomic_DNA"/>
</dbReference>
<gene>
    <name evidence="2" type="ORF">ACFOUR_13155</name>
</gene>
<evidence type="ECO:0000313" key="3">
    <source>
        <dbReference type="Proteomes" id="UP001595846"/>
    </source>
</evidence>
<name>A0ABD5NQM8_9EURY</name>
<keyword evidence="1" id="KW-0472">Membrane</keyword>
<comment type="caution">
    <text evidence="2">The sequence shown here is derived from an EMBL/GenBank/DDBJ whole genome shotgun (WGS) entry which is preliminary data.</text>
</comment>
<feature type="transmembrane region" description="Helical" evidence="1">
    <location>
        <begin position="12"/>
        <end position="33"/>
    </location>
</feature>
<keyword evidence="1" id="KW-0812">Transmembrane</keyword>
<dbReference type="Proteomes" id="UP001595846">
    <property type="component" value="Unassembled WGS sequence"/>
</dbReference>